<dbReference type="PANTHER" id="PTHR43172">
    <property type="entry name" value="ADENYLOSUCCINATE LYASE"/>
    <property type="match status" value="1"/>
</dbReference>
<keyword evidence="4" id="KW-1185">Reference proteome</keyword>
<feature type="domain" description="Fumarate lyase N-terminal" evidence="2">
    <location>
        <begin position="17"/>
        <end position="152"/>
    </location>
</feature>
<dbReference type="AlphaFoldDB" id="X6MY52"/>
<dbReference type="OMA" id="GMSETHA"/>
<evidence type="ECO:0000259" key="2">
    <source>
        <dbReference type="Pfam" id="PF00206"/>
    </source>
</evidence>
<gene>
    <name evidence="3" type="ORF">RFI_18298</name>
</gene>
<dbReference type="GO" id="GO:0070626">
    <property type="term" value="F:(S)-2-(5-amino-1-(5-phospho-D-ribosyl)imidazole-4-carboxamido) succinate lyase (fumarate-forming) activity"/>
    <property type="evidence" value="ECO:0007669"/>
    <property type="project" value="TreeGrafter"/>
</dbReference>
<evidence type="ECO:0000313" key="4">
    <source>
        <dbReference type="Proteomes" id="UP000023152"/>
    </source>
</evidence>
<protein>
    <recommendedName>
        <fullName evidence="2">Fumarate lyase N-terminal domain-containing protein</fullName>
    </recommendedName>
</protein>
<evidence type="ECO:0000313" key="3">
    <source>
        <dbReference type="EMBL" id="ETO18945.1"/>
    </source>
</evidence>
<reference evidence="3 4" key="1">
    <citation type="journal article" date="2013" name="Curr. Biol.">
        <title>The Genome of the Foraminiferan Reticulomyxa filosa.</title>
        <authorList>
            <person name="Glockner G."/>
            <person name="Hulsmann N."/>
            <person name="Schleicher M."/>
            <person name="Noegel A.A."/>
            <person name="Eichinger L."/>
            <person name="Gallinger C."/>
            <person name="Pawlowski J."/>
            <person name="Sierra R."/>
            <person name="Euteneuer U."/>
            <person name="Pillet L."/>
            <person name="Moustafa A."/>
            <person name="Platzer M."/>
            <person name="Groth M."/>
            <person name="Szafranski K."/>
            <person name="Schliwa M."/>
        </authorList>
    </citation>
    <scope>NUCLEOTIDE SEQUENCE [LARGE SCALE GENOMIC DNA]</scope>
</reference>
<keyword evidence="1" id="KW-0456">Lyase</keyword>
<organism evidence="3 4">
    <name type="scientific">Reticulomyxa filosa</name>
    <dbReference type="NCBI Taxonomy" id="46433"/>
    <lineage>
        <taxon>Eukaryota</taxon>
        <taxon>Sar</taxon>
        <taxon>Rhizaria</taxon>
        <taxon>Retaria</taxon>
        <taxon>Foraminifera</taxon>
        <taxon>Monothalamids</taxon>
        <taxon>Reticulomyxidae</taxon>
        <taxon>Reticulomyxa</taxon>
    </lineage>
</organism>
<dbReference type="PANTHER" id="PTHR43172:SF1">
    <property type="entry name" value="ADENYLOSUCCINATE LYASE"/>
    <property type="match status" value="1"/>
</dbReference>
<dbReference type="SUPFAM" id="SSF48557">
    <property type="entry name" value="L-aspartase-like"/>
    <property type="match status" value="1"/>
</dbReference>
<comment type="caution">
    <text evidence="3">The sequence shown here is derived from an EMBL/GenBank/DDBJ whole genome shotgun (WGS) entry which is preliminary data.</text>
</comment>
<accession>X6MY52</accession>
<dbReference type="EMBL" id="ASPP01014213">
    <property type="protein sequence ID" value="ETO18945.1"/>
    <property type="molecule type" value="Genomic_DNA"/>
</dbReference>
<dbReference type="GO" id="GO:0005829">
    <property type="term" value="C:cytosol"/>
    <property type="evidence" value="ECO:0007669"/>
    <property type="project" value="TreeGrafter"/>
</dbReference>
<dbReference type="InterPro" id="IPR008948">
    <property type="entry name" value="L-Aspartase-like"/>
</dbReference>
<dbReference type="Gene3D" id="1.10.275.60">
    <property type="match status" value="1"/>
</dbReference>
<dbReference type="Pfam" id="PF00206">
    <property type="entry name" value="Lyase_1"/>
    <property type="match status" value="1"/>
</dbReference>
<dbReference type="Gene3D" id="1.20.200.10">
    <property type="entry name" value="Fumarase/aspartase (Central domain)"/>
    <property type="match status" value="1"/>
</dbReference>
<dbReference type="InterPro" id="IPR022761">
    <property type="entry name" value="Fumarate_lyase_N"/>
</dbReference>
<dbReference type="GO" id="GO:0044208">
    <property type="term" value="P:'de novo' AMP biosynthetic process"/>
    <property type="evidence" value="ECO:0007669"/>
    <property type="project" value="TreeGrafter"/>
</dbReference>
<evidence type="ECO:0000256" key="1">
    <source>
        <dbReference type="ARBA" id="ARBA00023239"/>
    </source>
</evidence>
<dbReference type="Proteomes" id="UP000023152">
    <property type="component" value="Unassembled WGS sequence"/>
</dbReference>
<sequence length="162" mass="18772">MRRIWSEQAKFSTWRRLWVALAQAQMELGVPGITPKMIEAMKKKINDIDFEEAEKQERLLRHDVMAHIHAFGRQVPDTNQIKLKTEAARIIHFGATSCFVQDNGDLCLMKEGGDVLKGKLLKLMQALRNNCLEYHRLPCLGYTHLQPAQLTTYKKKKKKKIN</sequence>
<name>X6MY52_RETFI</name>
<dbReference type="OrthoDB" id="406045at2759"/>
<proteinExistence type="predicted"/>
<dbReference type="GO" id="GO:0004018">
    <property type="term" value="F:N6-(1,2-dicarboxyethyl)AMP AMP-lyase (fumarate-forming) activity"/>
    <property type="evidence" value="ECO:0007669"/>
    <property type="project" value="TreeGrafter"/>
</dbReference>